<gene>
    <name evidence="2" type="ORF">NPIL_112031</name>
</gene>
<sequence>MPSIRTLLRSSEPTRITVASLIPQITLSRFATAYLMLSGMFLFIPAYLFHYWWYRKSKKLSTKHFPIPPSKLLVGSDHHSNHSELFSIPSSLPSEIESNAEASVIINLAEMDTLPLINLLPYNGFKLPPN</sequence>
<dbReference type="AlphaFoldDB" id="A0A8X6TNL5"/>
<proteinExistence type="predicted"/>
<dbReference type="Proteomes" id="UP000887013">
    <property type="component" value="Unassembled WGS sequence"/>
</dbReference>
<reference evidence="2" key="1">
    <citation type="submission" date="2020-08" db="EMBL/GenBank/DDBJ databases">
        <title>Multicomponent nature underlies the extraordinary mechanical properties of spider dragline silk.</title>
        <authorList>
            <person name="Kono N."/>
            <person name="Nakamura H."/>
            <person name="Mori M."/>
            <person name="Yoshida Y."/>
            <person name="Ohtoshi R."/>
            <person name="Malay A.D."/>
            <person name="Moran D.A.P."/>
            <person name="Tomita M."/>
            <person name="Numata K."/>
            <person name="Arakawa K."/>
        </authorList>
    </citation>
    <scope>NUCLEOTIDE SEQUENCE</scope>
</reference>
<evidence type="ECO:0000256" key="1">
    <source>
        <dbReference type="SAM" id="Phobius"/>
    </source>
</evidence>
<keyword evidence="3" id="KW-1185">Reference proteome</keyword>
<organism evidence="2 3">
    <name type="scientific">Nephila pilipes</name>
    <name type="common">Giant wood spider</name>
    <name type="synonym">Nephila maculata</name>
    <dbReference type="NCBI Taxonomy" id="299642"/>
    <lineage>
        <taxon>Eukaryota</taxon>
        <taxon>Metazoa</taxon>
        <taxon>Ecdysozoa</taxon>
        <taxon>Arthropoda</taxon>
        <taxon>Chelicerata</taxon>
        <taxon>Arachnida</taxon>
        <taxon>Araneae</taxon>
        <taxon>Araneomorphae</taxon>
        <taxon>Entelegynae</taxon>
        <taxon>Araneoidea</taxon>
        <taxon>Nephilidae</taxon>
        <taxon>Nephila</taxon>
    </lineage>
</organism>
<evidence type="ECO:0000313" key="3">
    <source>
        <dbReference type="Proteomes" id="UP000887013"/>
    </source>
</evidence>
<dbReference type="OrthoDB" id="10365310at2759"/>
<keyword evidence="1" id="KW-0472">Membrane</keyword>
<accession>A0A8X6TNL5</accession>
<evidence type="ECO:0000313" key="2">
    <source>
        <dbReference type="EMBL" id="GFT38971.1"/>
    </source>
</evidence>
<keyword evidence="1" id="KW-0812">Transmembrane</keyword>
<feature type="transmembrane region" description="Helical" evidence="1">
    <location>
        <begin position="33"/>
        <end position="54"/>
    </location>
</feature>
<protein>
    <submittedName>
        <fullName evidence="2">Uncharacterized protein</fullName>
    </submittedName>
</protein>
<dbReference type="EMBL" id="BMAW01014448">
    <property type="protein sequence ID" value="GFT38971.1"/>
    <property type="molecule type" value="Genomic_DNA"/>
</dbReference>
<name>A0A8X6TNL5_NEPPI</name>
<comment type="caution">
    <text evidence="2">The sequence shown here is derived from an EMBL/GenBank/DDBJ whole genome shotgun (WGS) entry which is preliminary data.</text>
</comment>
<keyword evidence="1" id="KW-1133">Transmembrane helix</keyword>